<keyword evidence="3 6" id="KW-0812">Transmembrane</keyword>
<dbReference type="GO" id="GO:0005886">
    <property type="term" value="C:plasma membrane"/>
    <property type="evidence" value="ECO:0007669"/>
    <property type="project" value="UniProtKB-SubCell"/>
</dbReference>
<feature type="transmembrane region" description="Helical" evidence="6">
    <location>
        <begin position="87"/>
        <end position="105"/>
    </location>
</feature>
<gene>
    <name evidence="7" type="ORF">ABWT76_001183</name>
</gene>
<evidence type="ECO:0000256" key="1">
    <source>
        <dbReference type="ARBA" id="ARBA00004651"/>
    </source>
</evidence>
<evidence type="ECO:0000256" key="3">
    <source>
        <dbReference type="ARBA" id="ARBA00022692"/>
    </source>
</evidence>
<comment type="subcellular location">
    <subcellularLocation>
        <location evidence="1">Cell membrane</location>
        <topology evidence="1">Multi-pass membrane protein</topology>
    </subcellularLocation>
</comment>
<keyword evidence="4 6" id="KW-1133">Transmembrane helix</keyword>
<dbReference type="RefSeq" id="WP_156331666.1">
    <property type="nucleotide sequence ID" value="NZ_CP159837.1"/>
</dbReference>
<accession>A0AAU8JHY3</accession>
<feature type="transmembrane region" description="Helical" evidence="6">
    <location>
        <begin position="21"/>
        <end position="43"/>
    </location>
</feature>
<organism evidence="7">
    <name type="scientific">Planktothricoides raciborskii GIHE-MW2</name>
    <dbReference type="NCBI Taxonomy" id="2792601"/>
    <lineage>
        <taxon>Bacteria</taxon>
        <taxon>Bacillati</taxon>
        <taxon>Cyanobacteriota</taxon>
        <taxon>Cyanophyceae</taxon>
        <taxon>Oscillatoriophycideae</taxon>
        <taxon>Oscillatoriales</taxon>
        <taxon>Oscillatoriaceae</taxon>
        <taxon>Planktothricoides</taxon>
    </lineage>
</organism>
<reference evidence="7" key="1">
    <citation type="submission" date="2024-07" db="EMBL/GenBank/DDBJ databases">
        <authorList>
            <person name="Kim Y.J."/>
            <person name="Jeong J.Y."/>
        </authorList>
    </citation>
    <scope>NUCLEOTIDE SEQUENCE</scope>
    <source>
        <strain evidence="7">GIHE-MW2</strain>
    </source>
</reference>
<dbReference type="Pfam" id="PF06146">
    <property type="entry name" value="PsiE"/>
    <property type="match status" value="1"/>
</dbReference>
<dbReference type="EMBL" id="CP159837">
    <property type="protein sequence ID" value="XCM38341.1"/>
    <property type="molecule type" value="Genomic_DNA"/>
</dbReference>
<evidence type="ECO:0000256" key="2">
    <source>
        <dbReference type="ARBA" id="ARBA00022475"/>
    </source>
</evidence>
<keyword evidence="5 6" id="KW-0472">Membrane</keyword>
<keyword evidence="2" id="KW-1003">Cell membrane</keyword>
<evidence type="ECO:0000256" key="6">
    <source>
        <dbReference type="SAM" id="Phobius"/>
    </source>
</evidence>
<protein>
    <submittedName>
        <fullName evidence="7">Phosphate-starvation-inducible PsiE family protein</fullName>
    </submittedName>
</protein>
<evidence type="ECO:0000256" key="4">
    <source>
        <dbReference type="ARBA" id="ARBA00022989"/>
    </source>
</evidence>
<feature type="transmembrane region" description="Helical" evidence="6">
    <location>
        <begin position="117"/>
        <end position="134"/>
    </location>
</feature>
<evidence type="ECO:0000313" key="7">
    <source>
        <dbReference type="EMBL" id="XCM38341.1"/>
    </source>
</evidence>
<evidence type="ECO:0000256" key="5">
    <source>
        <dbReference type="ARBA" id="ARBA00023136"/>
    </source>
</evidence>
<proteinExistence type="predicted"/>
<name>A0AAU8JHY3_9CYAN</name>
<dbReference type="AlphaFoldDB" id="A0AAU8JHY3"/>
<dbReference type="InterPro" id="IPR020948">
    <property type="entry name" value="P_starv_induced_PsiE-like"/>
</dbReference>
<sequence>MWFRDDNFMSGIHWMEGFFSKILSLVMIFIIIVSVGDLILVVAKDFLDTPDIFLDKTLFKIFGLFLDILIALEVLENITAYLRKHVVQVELVIVTSLVAVARKIIIFDFSKLKGLDLIGLGLAIFALSISYWIVRNLNRKID</sequence>
<feature type="transmembrane region" description="Helical" evidence="6">
    <location>
        <begin position="58"/>
        <end position="75"/>
    </location>
</feature>